<proteinExistence type="predicted"/>
<dbReference type="Pfam" id="PF13966">
    <property type="entry name" value="zf-RVT"/>
    <property type="match status" value="1"/>
</dbReference>
<dbReference type="InterPro" id="IPR040256">
    <property type="entry name" value="At4g02000-like"/>
</dbReference>
<evidence type="ECO:0000259" key="2">
    <source>
        <dbReference type="Pfam" id="PF13966"/>
    </source>
</evidence>
<dbReference type="PANTHER" id="PTHR31286:SF99">
    <property type="entry name" value="DUF4283 DOMAIN-CONTAINING PROTEIN"/>
    <property type="match status" value="1"/>
</dbReference>
<gene>
    <name evidence="3" type="ORF">Tco_1114323</name>
</gene>
<evidence type="ECO:0000256" key="1">
    <source>
        <dbReference type="SAM" id="MobiDB-lite"/>
    </source>
</evidence>
<keyword evidence="4" id="KW-1185">Reference proteome</keyword>
<sequence length="545" mass="61595">MWRDSNGELKQFSIRQVWSDYKFNYLEVSWKKLVWFSQCIPSHSFVLWMAIHERLQTQDRVFQWNNDASMRCFLCKQTMDSHDHLFVQCTYAEEVWKNVRVIGYLSQLKHNWDDTISAMSANHYNAIKSVVTRLKSLRVKNSANVQKVANEWGIIFNLRGSWDNENHSYLALGGSWTRLMKYERSMSGRCTIRKVNPLMKRSRWTMYVSLLHCHRRMDGSKEGGCSLSSDASPFGLKVVCGSHVMGNIVKDVSTASPNEGIVTNSPTDSNESGPSLTGPTSYAKLYTGEPCRKSVNFRTLLTPAGNGADANISLESVRAVSERFANTVYGFFLGKRVAYADGMDAMLENGPWFTRNTSFILNKWNPDVNLSKEDVGNVSIWVKFHGVPMTAFSKCRLSAIATKLGWSEYGIKPTKQVYRLVSNKKSASTSGTIKQVKLSRQEGSLAVAPGSSSTTPIAERIDKLEKQILDGNLMFVDDNGKPIYKADSMVNADSDIEVEEVFNEPVVDDDYDPYNDNPYDDDDMSDNLQAICDDLDIKVRSQKKK</sequence>
<dbReference type="InterPro" id="IPR026960">
    <property type="entry name" value="RVT-Znf"/>
</dbReference>
<feature type="region of interest" description="Disordered" evidence="1">
    <location>
        <begin position="258"/>
        <end position="278"/>
    </location>
</feature>
<evidence type="ECO:0000313" key="3">
    <source>
        <dbReference type="EMBL" id="GJU03985.1"/>
    </source>
</evidence>
<accession>A0ABQ5IWA7</accession>
<feature type="region of interest" description="Disordered" evidence="1">
    <location>
        <begin position="505"/>
        <end position="525"/>
    </location>
</feature>
<evidence type="ECO:0000313" key="4">
    <source>
        <dbReference type="Proteomes" id="UP001151760"/>
    </source>
</evidence>
<dbReference type="EMBL" id="BQNB010021204">
    <property type="protein sequence ID" value="GJU03985.1"/>
    <property type="molecule type" value="Genomic_DNA"/>
</dbReference>
<comment type="caution">
    <text evidence="3">The sequence shown here is derived from an EMBL/GenBank/DDBJ whole genome shotgun (WGS) entry which is preliminary data.</text>
</comment>
<reference evidence="3" key="1">
    <citation type="journal article" date="2022" name="Int. J. Mol. Sci.">
        <title>Draft Genome of Tanacetum Coccineum: Genomic Comparison of Closely Related Tanacetum-Family Plants.</title>
        <authorList>
            <person name="Yamashiro T."/>
            <person name="Shiraishi A."/>
            <person name="Nakayama K."/>
            <person name="Satake H."/>
        </authorList>
    </citation>
    <scope>NUCLEOTIDE SEQUENCE</scope>
</reference>
<reference evidence="3" key="2">
    <citation type="submission" date="2022-01" db="EMBL/GenBank/DDBJ databases">
        <authorList>
            <person name="Yamashiro T."/>
            <person name="Shiraishi A."/>
            <person name="Satake H."/>
            <person name="Nakayama K."/>
        </authorList>
    </citation>
    <scope>NUCLEOTIDE SEQUENCE</scope>
</reference>
<dbReference type="Proteomes" id="UP001151760">
    <property type="component" value="Unassembled WGS sequence"/>
</dbReference>
<protein>
    <submittedName>
        <fullName evidence="3">Zinc finger, CCHC-type containing protein</fullName>
    </submittedName>
</protein>
<organism evidence="3 4">
    <name type="scientific">Tanacetum coccineum</name>
    <dbReference type="NCBI Taxonomy" id="301880"/>
    <lineage>
        <taxon>Eukaryota</taxon>
        <taxon>Viridiplantae</taxon>
        <taxon>Streptophyta</taxon>
        <taxon>Embryophyta</taxon>
        <taxon>Tracheophyta</taxon>
        <taxon>Spermatophyta</taxon>
        <taxon>Magnoliopsida</taxon>
        <taxon>eudicotyledons</taxon>
        <taxon>Gunneridae</taxon>
        <taxon>Pentapetalae</taxon>
        <taxon>asterids</taxon>
        <taxon>campanulids</taxon>
        <taxon>Asterales</taxon>
        <taxon>Asteraceae</taxon>
        <taxon>Asteroideae</taxon>
        <taxon>Anthemideae</taxon>
        <taxon>Anthemidinae</taxon>
        <taxon>Tanacetum</taxon>
    </lineage>
</organism>
<dbReference type="PANTHER" id="PTHR31286">
    <property type="entry name" value="GLYCINE-RICH CELL WALL STRUCTURAL PROTEIN 1.8-LIKE"/>
    <property type="match status" value="1"/>
</dbReference>
<feature type="domain" description="Reverse transcriptase zinc-binding" evidence="2">
    <location>
        <begin position="12"/>
        <end position="96"/>
    </location>
</feature>
<name>A0ABQ5IWA7_9ASTR</name>